<dbReference type="OrthoDB" id="9770103at2"/>
<dbReference type="Pfam" id="PF03717">
    <property type="entry name" value="PBP_dimer"/>
    <property type="match status" value="1"/>
</dbReference>
<dbReference type="GO" id="GO:0071555">
    <property type="term" value="P:cell wall organization"/>
    <property type="evidence" value="ECO:0007669"/>
    <property type="project" value="UniProtKB-KW"/>
</dbReference>
<accession>A0A176K108</accession>
<keyword evidence="11 13" id="KW-0472">Membrane</keyword>
<name>A0A176K108_9BACT</name>
<keyword evidence="9" id="KW-0573">Peptidoglycan synthesis</keyword>
<evidence type="ECO:0000256" key="1">
    <source>
        <dbReference type="ARBA" id="ARBA00004167"/>
    </source>
</evidence>
<keyword evidence="3" id="KW-1003">Cell membrane</keyword>
<evidence type="ECO:0000259" key="15">
    <source>
        <dbReference type="Pfam" id="PF03717"/>
    </source>
</evidence>
<dbReference type="InterPro" id="IPR050515">
    <property type="entry name" value="Beta-lactam/transpept"/>
</dbReference>
<protein>
    <recommendedName>
        <fullName evidence="18">Peptidoglycan glycosyltransferase</fullName>
    </recommendedName>
</protein>
<dbReference type="Gene3D" id="3.40.710.10">
    <property type="entry name" value="DD-peptidase/beta-lactamase superfamily"/>
    <property type="match status" value="1"/>
</dbReference>
<organism evidence="16 17">
    <name type="scientific">Kosmotoga arenicorallina S304</name>
    <dbReference type="NCBI Taxonomy" id="1453497"/>
    <lineage>
        <taxon>Bacteria</taxon>
        <taxon>Thermotogati</taxon>
        <taxon>Thermotogota</taxon>
        <taxon>Thermotogae</taxon>
        <taxon>Kosmotogales</taxon>
        <taxon>Kosmotogaceae</taxon>
        <taxon>Kosmotoga</taxon>
    </lineage>
</organism>
<dbReference type="GO" id="GO:0006508">
    <property type="term" value="P:proteolysis"/>
    <property type="evidence" value="ECO:0007669"/>
    <property type="project" value="UniProtKB-KW"/>
</dbReference>
<evidence type="ECO:0008006" key="18">
    <source>
        <dbReference type="Google" id="ProtNLM"/>
    </source>
</evidence>
<dbReference type="Gene3D" id="3.90.1310.10">
    <property type="entry name" value="Penicillin-binding protein 2a (Domain 2)"/>
    <property type="match status" value="1"/>
</dbReference>
<dbReference type="GO" id="GO:0008658">
    <property type="term" value="F:penicillin binding"/>
    <property type="evidence" value="ECO:0007669"/>
    <property type="project" value="InterPro"/>
</dbReference>
<dbReference type="SUPFAM" id="SSF56601">
    <property type="entry name" value="beta-lactamase/transpeptidase-like"/>
    <property type="match status" value="1"/>
</dbReference>
<dbReference type="InterPro" id="IPR017790">
    <property type="entry name" value="Penicillin-binding_protein_2"/>
</dbReference>
<dbReference type="STRING" id="1453497.AT15_00810"/>
<dbReference type="PANTHER" id="PTHR30627">
    <property type="entry name" value="PEPTIDOGLYCAN D,D-TRANSPEPTIDASE"/>
    <property type="match status" value="1"/>
</dbReference>
<feature type="domain" description="Penicillin-binding protein dimerisation" evidence="15">
    <location>
        <begin position="49"/>
        <end position="189"/>
    </location>
</feature>
<evidence type="ECO:0000313" key="16">
    <source>
        <dbReference type="EMBL" id="OAA30086.1"/>
    </source>
</evidence>
<evidence type="ECO:0000256" key="5">
    <source>
        <dbReference type="ARBA" id="ARBA00022670"/>
    </source>
</evidence>
<dbReference type="Proteomes" id="UP000077339">
    <property type="component" value="Unassembled WGS sequence"/>
</dbReference>
<evidence type="ECO:0000256" key="3">
    <source>
        <dbReference type="ARBA" id="ARBA00022475"/>
    </source>
</evidence>
<dbReference type="Pfam" id="PF00905">
    <property type="entry name" value="Transpeptidase"/>
    <property type="match status" value="1"/>
</dbReference>
<evidence type="ECO:0000256" key="13">
    <source>
        <dbReference type="SAM" id="Phobius"/>
    </source>
</evidence>
<keyword evidence="17" id="KW-1185">Reference proteome</keyword>
<comment type="subcellular location">
    <subcellularLocation>
        <location evidence="2">Cell membrane</location>
    </subcellularLocation>
    <subcellularLocation>
        <location evidence="1">Membrane</location>
        <topology evidence="1">Single-pass membrane protein</topology>
    </subcellularLocation>
</comment>
<sequence>MNFRRSDLLIIAFFVIVAVYLFRLVELQLIQHDKYQSEVDMISTKTIELPAERGKILDRNGIILAWNSRYQIIRKKVTFFSEYTKTKLLDAFSEEENPEKILKTLEVTGEVTLHLSPDKLYKAGEIDEIEIITKSARRYIQNPGISHVLGYVNSEGIPQRGIEKEYNYLLTGKPGERVILINSLGEAVYTKTEIPPQKGIDVKLTLDASLSFAIYNIFADFGKPGAAVVMSNSGEILALVSYPSYDPNLFPGGISSENWEKLRLDPQSPLLNRAINSYSPGSVVKPFVSMVALKTGVTPDATLNCTGSYQFKDSRGHTLSVFRDWYLYGHGIVDLKQAITVSCNVYFYQLGLLLGIENLSKYARMWEVFDKTGIDLPTELSGVFPDPQWKLKNYAEQWYPGDTILSSIGQGYVLATPLEIARLTEIIANRGIVYKPHLFAQETPPATVVEMPSEYWDVLIEAMEQVVTEKGHSPADEGTAYQAFAGFEYEVAGKTGTAETNSAPHSWFTGFSPVKKPQIIVTVFVENGGYGSTVAAPIARKIFDCYYDQ</sequence>
<dbReference type="AlphaFoldDB" id="A0A176K108"/>
<evidence type="ECO:0000256" key="7">
    <source>
        <dbReference type="ARBA" id="ARBA00022801"/>
    </source>
</evidence>
<dbReference type="RefSeq" id="WP_068347744.1">
    <property type="nucleotide sequence ID" value="NZ_JFHK01000015.1"/>
</dbReference>
<evidence type="ECO:0000259" key="14">
    <source>
        <dbReference type="Pfam" id="PF00905"/>
    </source>
</evidence>
<dbReference type="NCBIfam" id="TIGR03423">
    <property type="entry name" value="pbp2_mrdA"/>
    <property type="match status" value="1"/>
</dbReference>
<gene>
    <name evidence="16" type="ORF">AT15_00810</name>
</gene>
<proteinExistence type="predicted"/>
<keyword evidence="12" id="KW-0961">Cell wall biogenesis/degradation</keyword>
<keyword evidence="5" id="KW-0645">Protease</keyword>
<feature type="domain" description="Penicillin-binding protein transpeptidase" evidence="14">
    <location>
        <begin position="225"/>
        <end position="543"/>
    </location>
</feature>
<dbReference type="InterPro" id="IPR036138">
    <property type="entry name" value="PBP_dimer_sf"/>
</dbReference>
<evidence type="ECO:0000256" key="9">
    <source>
        <dbReference type="ARBA" id="ARBA00022984"/>
    </source>
</evidence>
<evidence type="ECO:0000256" key="6">
    <source>
        <dbReference type="ARBA" id="ARBA00022692"/>
    </source>
</evidence>
<evidence type="ECO:0000313" key="17">
    <source>
        <dbReference type="Proteomes" id="UP000077339"/>
    </source>
</evidence>
<evidence type="ECO:0000256" key="8">
    <source>
        <dbReference type="ARBA" id="ARBA00022960"/>
    </source>
</evidence>
<dbReference type="SUPFAM" id="SSF56519">
    <property type="entry name" value="Penicillin binding protein dimerisation domain"/>
    <property type="match status" value="1"/>
</dbReference>
<keyword evidence="7" id="KW-0378">Hydrolase</keyword>
<comment type="caution">
    <text evidence="16">The sequence shown here is derived from an EMBL/GenBank/DDBJ whole genome shotgun (WGS) entry which is preliminary data.</text>
</comment>
<keyword evidence="8" id="KW-0133">Cell shape</keyword>
<feature type="transmembrane region" description="Helical" evidence="13">
    <location>
        <begin position="7"/>
        <end position="25"/>
    </location>
</feature>
<evidence type="ECO:0000256" key="12">
    <source>
        <dbReference type="ARBA" id="ARBA00023316"/>
    </source>
</evidence>
<evidence type="ECO:0000256" key="4">
    <source>
        <dbReference type="ARBA" id="ARBA00022519"/>
    </source>
</evidence>
<evidence type="ECO:0000256" key="11">
    <source>
        <dbReference type="ARBA" id="ARBA00023136"/>
    </source>
</evidence>
<reference evidence="16 17" key="1">
    <citation type="submission" date="2014-02" db="EMBL/GenBank/DDBJ databases">
        <title>Kosmotoga genome sequencing.</title>
        <authorList>
            <person name="Pollo S.M."/>
            <person name="Charchuk R."/>
            <person name="Nesbo C.L."/>
        </authorList>
    </citation>
    <scope>NUCLEOTIDE SEQUENCE [LARGE SCALE GENOMIC DNA]</scope>
    <source>
        <strain evidence="16 17">S304</strain>
    </source>
</reference>
<evidence type="ECO:0000256" key="10">
    <source>
        <dbReference type="ARBA" id="ARBA00022989"/>
    </source>
</evidence>
<keyword evidence="6 13" id="KW-0812">Transmembrane</keyword>
<dbReference type="PATRIC" id="fig|1453497.3.peg.172"/>
<dbReference type="InterPro" id="IPR001460">
    <property type="entry name" value="PCN-bd_Tpept"/>
</dbReference>
<keyword evidence="10 13" id="KW-1133">Transmembrane helix</keyword>
<dbReference type="GO" id="GO:0005886">
    <property type="term" value="C:plasma membrane"/>
    <property type="evidence" value="ECO:0007669"/>
    <property type="project" value="UniProtKB-SubCell"/>
</dbReference>
<dbReference type="GO" id="GO:0008360">
    <property type="term" value="P:regulation of cell shape"/>
    <property type="evidence" value="ECO:0007669"/>
    <property type="project" value="UniProtKB-KW"/>
</dbReference>
<dbReference type="GO" id="GO:0009252">
    <property type="term" value="P:peptidoglycan biosynthetic process"/>
    <property type="evidence" value="ECO:0007669"/>
    <property type="project" value="UniProtKB-KW"/>
</dbReference>
<dbReference type="GO" id="GO:0071972">
    <property type="term" value="F:peptidoglycan L,D-transpeptidase activity"/>
    <property type="evidence" value="ECO:0007669"/>
    <property type="project" value="TreeGrafter"/>
</dbReference>
<dbReference type="GO" id="GO:0009002">
    <property type="term" value="F:serine-type D-Ala-D-Ala carboxypeptidase activity"/>
    <property type="evidence" value="ECO:0007669"/>
    <property type="project" value="InterPro"/>
</dbReference>
<dbReference type="InterPro" id="IPR012338">
    <property type="entry name" value="Beta-lactam/transpept-like"/>
</dbReference>
<dbReference type="PANTHER" id="PTHR30627:SF2">
    <property type="entry name" value="PEPTIDOGLYCAN D,D-TRANSPEPTIDASE MRDA"/>
    <property type="match status" value="1"/>
</dbReference>
<keyword evidence="4" id="KW-0997">Cell inner membrane</keyword>
<evidence type="ECO:0000256" key="2">
    <source>
        <dbReference type="ARBA" id="ARBA00004236"/>
    </source>
</evidence>
<dbReference type="EMBL" id="JFHK01000015">
    <property type="protein sequence ID" value="OAA30086.1"/>
    <property type="molecule type" value="Genomic_DNA"/>
</dbReference>
<dbReference type="InterPro" id="IPR005311">
    <property type="entry name" value="PBP_dimer"/>
</dbReference>